<keyword evidence="3" id="KW-1185">Reference proteome</keyword>
<reference evidence="2 3" key="1">
    <citation type="submission" date="2023-01" db="EMBL/GenBank/DDBJ databases">
        <title>Analysis of 21 Apiospora genomes using comparative genomics revels a genus with tremendous synthesis potential of carbohydrate active enzymes and secondary metabolites.</title>
        <authorList>
            <person name="Sorensen T."/>
        </authorList>
    </citation>
    <scope>NUCLEOTIDE SEQUENCE [LARGE SCALE GENOMIC DNA]</scope>
    <source>
        <strain evidence="2 3">CBS 20057</strain>
    </source>
</reference>
<protein>
    <submittedName>
        <fullName evidence="2">Uncharacterized protein</fullName>
    </submittedName>
</protein>
<sequence>MKPAHLSGAFATAVLLPATQGTWCDFYNDDACTDTTDPNTSYDCGNNNVFGNSGGFVACHADENSDDSRCVIGRCNDESCATTYNTDVDPDHSCHSTGGPGPFYRLHKK</sequence>
<accession>A0ABR1R9I0</accession>
<proteinExistence type="predicted"/>
<name>A0ABR1R9I0_9PEZI</name>
<feature type="signal peptide" evidence="1">
    <location>
        <begin position="1"/>
        <end position="21"/>
    </location>
</feature>
<feature type="chain" id="PRO_5045043894" evidence="1">
    <location>
        <begin position="22"/>
        <end position="109"/>
    </location>
</feature>
<dbReference type="Proteomes" id="UP001396898">
    <property type="component" value="Unassembled WGS sequence"/>
</dbReference>
<dbReference type="EMBL" id="JAQQWI010000018">
    <property type="protein sequence ID" value="KAK8002131.1"/>
    <property type="molecule type" value="Genomic_DNA"/>
</dbReference>
<evidence type="ECO:0000313" key="2">
    <source>
        <dbReference type="EMBL" id="KAK8002131.1"/>
    </source>
</evidence>
<evidence type="ECO:0000256" key="1">
    <source>
        <dbReference type="SAM" id="SignalP"/>
    </source>
</evidence>
<keyword evidence="1" id="KW-0732">Signal</keyword>
<comment type="caution">
    <text evidence="2">The sequence shown here is derived from an EMBL/GenBank/DDBJ whole genome shotgun (WGS) entry which is preliminary data.</text>
</comment>
<gene>
    <name evidence="2" type="ORF">PG991_014353</name>
</gene>
<evidence type="ECO:0000313" key="3">
    <source>
        <dbReference type="Proteomes" id="UP001396898"/>
    </source>
</evidence>
<organism evidence="2 3">
    <name type="scientific">Apiospora marii</name>
    <dbReference type="NCBI Taxonomy" id="335849"/>
    <lineage>
        <taxon>Eukaryota</taxon>
        <taxon>Fungi</taxon>
        <taxon>Dikarya</taxon>
        <taxon>Ascomycota</taxon>
        <taxon>Pezizomycotina</taxon>
        <taxon>Sordariomycetes</taxon>
        <taxon>Xylariomycetidae</taxon>
        <taxon>Amphisphaeriales</taxon>
        <taxon>Apiosporaceae</taxon>
        <taxon>Apiospora</taxon>
    </lineage>
</organism>